<comment type="caution">
    <text evidence="1">The sequence shown here is derived from an EMBL/GenBank/DDBJ whole genome shotgun (WGS) entry which is preliminary data.</text>
</comment>
<dbReference type="RefSeq" id="WP_114768015.1">
    <property type="nucleotide sequence ID" value="NZ_QQBB01000001.1"/>
</dbReference>
<dbReference type="EMBL" id="QQBB01000001">
    <property type="protein sequence ID" value="RDI61840.1"/>
    <property type="molecule type" value="Genomic_DNA"/>
</dbReference>
<sequence>MKTASEYRKHAEECRVLARQVPEGEQREQLLEMARTWESLAETREGLVRNHPELDTAKSAKKER</sequence>
<accession>A0A370HU67</accession>
<dbReference type="AlphaFoldDB" id="A0A370HU67"/>
<dbReference type="Proteomes" id="UP000254925">
    <property type="component" value="Unassembled WGS sequence"/>
</dbReference>
<evidence type="ECO:0000313" key="1">
    <source>
        <dbReference type="EMBL" id="RDI61840.1"/>
    </source>
</evidence>
<organism evidence="1 2">
    <name type="scientific">Microvirga subterranea</name>
    <dbReference type="NCBI Taxonomy" id="186651"/>
    <lineage>
        <taxon>Bacteria</taxon>
        <taxon>Pseudomonadati</taxon>
        <taxon>Pseudomonadota</taxon>
        <taxon>Alphaproteobacteria</taxon>
        <taxon>Hyphomicrobiales</taxon>
        <taxon>Methylobacteriaceae</taxon>
        <taxon>Microvirga</taxon>
    </lineage>
</organism>
<name>A0A370HU67_9HYPH</name>
<gene>
    <name evidence="1" type="ORF">DES45_10197</name>
</gene>
<reference evidence="1 2" key="1">
    <citation type="submission" date="2018-07" db="EMBL/GenBank/DDBJ databases">
        <title>Genomic Encyclopedia of Type Strains, Phase IV (KMG-IV): sequencing the most valuable type-strain genomes for metagenomic binning, comparative biology and taxonomic classification.</title>
        <authorList>
            <person name="Goeker M."/>
        </authorList>
    </citation>
    <scope>NUCLEOTIDE SEQUENCE [LARGE SCALE GENOMIC DNA]</scope>
    <source>
        <strain evidence="1 2">DSM 14364</strain>
    </source>
</reference>
<protein>
    <submittedName>
        <fullName evidence="1">Uncharacterized protein</fullName>
    </submittedName>
</protein>
<proteinExistence type="predicted"/>
<evidence type="ECO:0000313" key="2">
    <source>
        <dbReference type="Proteomes" id="UP000254925"/>
    </source>
</evidence>
<keyword evidence="2" id="KW-1185">Reference proteome</keyword>
<dbReference type="OrthoDB" id="8020540at2"/>